<feature type="domain" description="Aminoglycoside phosphotransferase" evidence="1">
    <location>
        <begin position="15"/>
        <end position="224"/>
    </location>
</feature>
<dbReference type="InterPro" id="IPR052077">
    <property type="entry name" value="CcrZ_PhaseVar_Mediator"/>
</dbReference>
<dbReference type="GO" id="GO:0016301">
    <property type="term" value="F:kinase activity"/>
    <property type="evidence" value="ECO:0007669"/>
    <property type="project" value="UniProtKB-KW"/>
</dbReference>
<dbReference type="PANTHER" id="PTHR40086:SF1">
    <property type="entry name" value="CELL CYCLE REGULATOR CCRZ"/>
    <property type="match status" value="1"/>
</dbReference>
<dbReference type="EMBL" id="FODJ01000014">
    <property type="protein sequence ID" value="SEO83841.1"/>
    <property type="molecule type" value="Genomic_DNA"/>
</dbReference>
<dbReference type="SUPFAM" id="SSF56112">
    <property type="entry name" value="Protein kinase-like (PK-like)"/>
    <property type="match status" value="1"/>
</dbReference>
<keyword evidence="2" id="KW-0418">Kinase</keyword>
<dbReference type="Pfam" id="PF01636">
    <property type="entry name" value="APH"/>
    <property type="match status" value="1"/>
</dbReference>
<evidence type="ECO:0000259" key="1">
    <source>
        <dbReference type="Pfam" id="PF01636"/>
    </source>
</evidence>
<reference evidence="2 3" key="1">
    <citation type="submission" date="2016-10" db="EMBL/GenBank/DDBJ databases">
        <authorList>
            <person name="de Groot N.N."/>
        </authorList>
    </citation>
    <scope>NUCLEOTIDE SEQUENCE [LARGE SCALE GENOMIC DNA]</scope>
    <source>
        <strain evidence="2 3">CGMCC 1.10434</strain>
    </source>
</reference>
<dbReference type="InterPro" id="IPR011009">
    <property type="entry name" value="Kinase-like_dom_sf"/>
</dbReference>
<organism evidence="2 3">
    <name type="scientific">Amphibacillus marinus</name>
    <dbReference type="NCBI Taxonomy" id="872970"/>
    <lineage>
        <taxon>Bacteria</taxon>
        <taxon>Bacillati</taxon>
        <taxon>Bacillota</taxon>
        <taxon>Bacilli</taxon>
        <taxon>Bacillales</taxon>
        <taxon>Bacillaceae</taxon>
        <taxon>Amphibacillus</taxon>
    </lineage>
</organism>
<proteinExistence type="predicted"/>
<dbReference type="InterPro" id="IPR002575">
    <property type="entry name" value="Aminoglycoside_PTrfase"/>
</dbReference>
<dbReference type="Gene3D" id="3.90.1200.10">
    <property type="match status" value="1"/>
</dbReference>
<dbReference type="OrthoDB" id="3171511at2"/>
<evidence type="ECO:0000313" key="3">
    <source>
        <dbReference type="Proteomes" id="UP000199300"/>
    </source>
</evidence>
<protein>
    <submittedName>
        <fullName evidence="2">Thiamine kinase</fullName>
    </submittedName>
</protein>
<dbReference type="Proteomes" id="UP000199300">
    <property type="component" value="Unassembled WGS sequence"/>
</dbReference>
<sequence>MLHMLGDEWIIKSAGGSTGEAYLAYSDDKRLFLKRNSSPFLAVLSAQGIVPKLVWTKRLENGDVITAQQWLDGKELKPEVLQHPKVAELLGRIHHSTELLDMLTRMGKEPLNPAQQFDRLLNDLRSEHTVLPLVGKRALNFMQASLHEVTNFKPAVCHGDLNHNNWLFTNDGQLYLIDWDNAEIGDPAIDLAMMFNHYIPNDEWTNWLAYYGIESSQSLYLRMYWYIIYEALIKINRIQSAAALADKIEALQMIVRQAERYL</sequence>
<dbReference type="STRING" id="872970.SAMN04488134_1149"/>
<keyword evidence="3" id="KW-1185">Reference proteome</keyword>
<name>A0A1H8SYR4_9BACI</name>
<dbReference type="RefSeq" id="WP_091499965.1">
    <property type="nucleotide sequence ID" value="NZ_FODJ01000014.1"/>
</dbReference>
<accession>A0A1H8SYR4</accession>
<dbReference type="PANTHER" id="PTHR40086">
    <property type="entry name" value="PHOSPHOTRANSFERASE YTMP-RELATED"/>
    <property type="match status" value="1"/>
</dbReference>
<gene>
    <name evidence="2" type="ORF">SAMN04488134_1149</name>
</gene>
<keyword evidence="2" id="KW-0808">Transferase</keyword>
<evidence type="ECO:0000313" key="2">
    <source>
        <dbReference type="EMBL" id="SEO83841.1"/>
    </source>
</evidence>
<dbReference type="AlphaFoldDB" id="A0A1H8SYR4"/>